<name>A0A938YPH6_9ARCH</name>
<protein>
    <submittedName>
        <fullName evidence="1">Uncharacterized protein</fullName>
    </submittedName>
</protein>
<dbReference type="InterPro" id="IPR009000">
    <property type="entry name" value="Transl_B-barrel_sf"/>
</dbReference>
<dbReference type="AlphaFoldDB" id="A0A938YPH6"/>
<dbReference type="Proteomes" id="UP000809243">
    <property type="component" value="Unassembled WGS sequence"/>
</dbReference>
<gene>
    <name evidence="1" type="ORF">JW744_05515</name>
</gene>
<organism evidence="1 2">
    <name type="scientific">Candidatus Iainarchaeum sp</name>
    <dbReference type="NCBI Taxonomy" id="3101447"/>
    <lineage>
        <taxon>Archaea</taxon>
        <taxon>Candidatus Iainarchaeota</taxon>
        <taxon>Candidatus Iainarchaeia</taxon>
        <taxon>Candidatus Iainarchaeales</taxon>
        <taxon>Candidatus Iainarchaeaceae</taxon>
        <taxon>Candidatus Iainarchaeum</taxon>
    </lineage>
</organism>
<dbReference type="SUPFAM" id="SSF50447">
    <property type="entry name" value="Translation proteins"/>
    <property type="match status" value="1"/>
</dbReference>
<comment type="caution">
    <text evidence="1">The sequence shown here is derived from an EMBL/GenBank/DDBJ whole genome shotgun (WGS) entry which is preliminary data.</text>
</comment>
<evidence type="ECO:0000313" key="2">
    <source>
        <dbReference type="Proteomes" id="UP000809243"/>
    </source>
</evidence>
<proteinExistence type="predicted"/>
<sequence length="120" mass="12912">MSLFTLTFGSGREKPVYSEIEVVRPSDSIRVDPSKENKVEVKKACTFFKCPGVYIVGEVVSGVVKENMVGSCNGKQFEIEEVEGKFGNAGKEGMNIGMSVSGISLEDLKKGDVISLSPAE</sequence>
<evidence type="ECO:0000313" key="1">
    <source>
        <dbReference type="EMBL" id="MBN2067899.1"/>
    </source>
</evidence>
<accession>A0A938YPH6</accession>
<reference evidence="1" key="1">
    <citation type="submission" date="2021-01" db="EMBL/GenBank/DDBJ databases">
        <title>Active Sulfur Cycling in an Early Earth Analoge.</title>
        <authorList>
            <person name="Hahn C.R."/>
            <person name="Youssef N.H."/>
            <person name="Elshahed M."/>
        </authorList>
    </citation>
    <scope>NUCLEOTIDE SEQUENCE</scope>
    <source>
        <strain evidence="1">Zod_Metabat.1151</strain>
    </source>
</reference>
<dbReference type="EMBL" id="JAFGDB010000098">
    <property type="protein sequence ID" value="MBN2067899.1"/>
    <property type="molecule type" value="Genomic_DNA"/>
</dbReference>